<dbReference type="Gene3D" id="1.20.1280.50">
    <property type="match status" value="1"/>
</dbReference>
<dbReference type="EMBL" id="LATX01002407">
    <property type="protein sequence ID" value="KTB29880.1"/>
    <property type="molecule type" value="Genomic_DNA"/>
</dbReference>
<reference evidence="1 2" key="1">
    <citation type="submission" date="2015-12" db="EMBL/GenBank/DDBJ databases">
        <title>Draft genome sequence of Moniliophthora roreri, the causal agent of frosty pod rot of cacao.</title>
        <authorList>
            <person name="Aime M.C."/>
            <person name="Diaz-Valderrama J.R."/>
            <person name="Kijpornyongpan T."/>
            <person name="Phillips-Mora W."/>
        </authorList>
    </citation>
    <scope>NUCLEOTIDE SEQUENCE [LARGE SCALE GENOMIC DNA]</scope>
    <source>
        <strain evidence="1 2">MCA 2952</strain>
    </source>
</reference>
<protein>
    <submittedName>
        <fullName evidence="1">Uncharacterized protein</fullName>
    </submittedName>
</protein>
<gene>
    <name evidence="1" type="ORF">WG66_17549</name>
</gene>
<sequence>MRETLRQLETKRRGVLALKERLRWIIKPSIRMLPPELLSRVFYECWRDGYALRKRGTRSLSEQPNCRTTLTLSQVSAQWRALISQQPLLWSHIRIEIQRDDTSKFAESILEFTKFCLEKSGTTLLIIHFHIPVQGSDKYDQTLHKPILAELFKHCQRWRGAVVNVHDEDVISFPDELPNLRMLVLRRASSSVQSPITLRPVRTPRLHTLNISRMGGLLSSFQDVRALETLSTGESDSDIILGVLKRSPALRKVTLIPDMWISDPDTTEDPIILRLESLDICHSMDCILPWLTLPCLRSLRIHHKDEYHLFNSRKLLDFLRRSQPPLDFLELSGVELEPRQLTLIFHLLPSISVLHYNDNRPFTFHGQRYISPHATKDFIEMITSSATSPSDGVLLPNLTHLSLSLTSAGDSRSSWHGSGMVPPSFFGEGSIIVDMVESRLAGLGGERKLQRFKIECYESLLGREARDRLERLKSQGLDIDIQHRSY</sequence>
<name>A0A0W0F0R1_MONRR</name>
<comment type="caution">
    <text evidence="1">The sequence shown here is derived from an EMBL/GenBank/DDBJ whole genome shotgun (WGS) entry which is preliminary data.</text>
</comment>
<proteinExistence type="predicted"/>
<dbReference type="AlphaFoldDB" id="A0A0W0F0R1"/>
<dbReference type="Gene3D" id="3.80.10.10">
    <property type="entry name" value="Ribonuclease Inhibitor"/>
    <property type="match status" value="1"/>
</dbReference>
<evidence type="ECO:0000313" key="1">
    <source>
        <dbReference type="EMBL" id="KTB29880.1"/>
    </source>
</evidence>
<dbReference type="SUPFAM" id="SSF52047">
    <property type="entry name" value="RNI-like"/>
    <property type="match status" value="1"/>
</dbReference>
<organism evidence="1 2">
    <name type="scientific">Moniliophthora roreri</name>
    <name type="common">Frosty pod rot fungus</name>
    <name type="synonym">Monilia roreri</name>
    <dbReference type="NCBI Taxonomy" id="221103"/>
    <lineage>
        <taxon>Eukaryota</taxon>
        <taxon>Fungi</taxon>
        <taxon>Dikarya</taxon>
        <taxon>Basidiomycota</taxon>
        <taxon>Agaricomycotina</taxon>
        <taxon>Agaricomycetes</taxon>
        <taxon>Agaricomycetidae</taxon>
        <taxon>Agaricales</taxon>
        <taxon>Marasmiineae</taxon>
        <taxon>Marasmiaceae</taxon>
        <taxon>Moniliophthora</taxon>
    </lineage>
</organism>
<dbReference type="InterPro" id="IPR032675">
    <property type="entry name" value="LRR_dom_sf"/>
</dbReference>
<evidence type="ECO:0000313" key="2">
    <source>
        <dbReference type="Proteomes" id="UP000054988"/>
    </source>
</evidence>
<accession>A0A0W0F0R1</accession>
<dbReference type="Proteomes" id="UP000054988">
    <property type="component" value="Unassembled WGS sequence"/>
</dbReference>